<evidence type="ECO:0000313" key="2">
    <source>
        <dbReference type="EMBL" id="TEB26524.1"/>
    </source>
</evidence>
<sequence length="134" mass="14803">MPESHRTMQTSHSSAQDGIAPRYSASHQVRFLPPLLTDRLGWKSPSSFTIPNEPPHKDPAPPNNPLATSPIRNSPPPSHSEDHTAPDRPSSISSYAFIPHFHDTPPLGLYRPPRGVAQSKDTHHPRSDFPNARS</sequence>
<feature type="region of interest" description="Disordered" evidence="1">
    <location>
        <begin position="42"/>
        <end position="134"/>
    </location>
</feature>
<name>A0A4Y7SY24_COPMI</name>
<dbReference type="EMBL" id="QPFP01000048">
    <property type="protein sequence ID" value="TEB26524.1"/>
    <property type="molecule type" value="Genomic_DNA"/>
</dbReference>
<evidence type="ECO:0000313" key="3">
    <source>
        <dbReference type="Proteomes" id="UP000298030"/>
    </source>
</evidence>
<protein>
    <submittedName>
        <fullName evidence="2">Uncharacterized protein</fullName>
    </submittedName>
</protein>
<dbReference type="AlphaFoldDB" id="A0A4Y7SY24"/>
<keyword evidence="3" id="KW-1185">Reference proteome</keyword>
<comment type="caution">
    <text evidence="2">The sequence shown here is derived from an EMBL/GenBank/DDBJ whole genome shotgun (WGS) entry which is preliminary data.</text>
</comment>
<gene>
    <name evidence="2" type="ORF">FA13DRAFT_1042603</name>
</gene>
<feature type="region of interest" description="Disordered" evidence="1">
    <location>
        <begin position="1"/>
        <end position="22"/>
    </location>
</feature>
<dbReference type="Proteomes" id="UP000298030">
    <property type="component" value="Unassembled WGS sequence"/>
</dbReference>
<proteinExistence type="predicted"/>
<organism evidence="2 3">
    <name type="scientific">Coprinellus micaceus</name>
    <name type="common">Glistening ink-cap mushroom</name>
    <name type="synonym">Coprinus micaceus</name>
    <dbReference type="NCBI Taxonomy" id="71717"/>
    <lineage>
        <taxon>Eukaryota</taxon>
        <taxon>Fungi</taxon>
        <taxon>Dikarya</taxon>
        <taxon>Basidiomycota</taxon>
        <taxon>Agaricomycotina</taxon>
        <taxon>Agaricomycetes</taxon>
        <taxon>Agaricomycetidae</taxon>
        <taxon>Agaricales</taxon>
        <taxon>Agaricineae</taxon>
        <taxon>Psathyrellaceae</taxon>
        <taxon>Coprinellus</taxon>
    </lineage>
</organism>
<reference evidence="2 3" key="1">
    <citation type="journal article" date="2019" name="Nat. Ecol. Evol.">
        <title>Megaphylogeny resolves global patterns of mushroom evolution.</title>
        <authorList>
            <person name="Varga T."/>
            <person name="Krizsan K."/>
            <person name="Foldi C."/>
            <person name="Dima B."/>
            <person name="Sanchez-Garcia M."/>
            <person name="Sanchez-Ramirez S."/>
            <person name="Szollosi G.J."/>
            <person name="Szarkandi J.G."/>
            <person name="Papp V."/>
            <person name="Albert L."/>
            <person name="Andreopoulos W."/>
            <person name="Angelini C."/>
            <person name="Antonin V."/>
            <person name="Barry K.W."/>
            <person name="Bougher N.L."/>
            <person name="Buchanan P."/>
            <person name="Buyck B."/>
            <person name="Bense V."/>
            <person name="Catcheside P."/>
            <person name="Chovatia M."/>
            <person name="Cooper J."/>
            <person name="Damon W."/>
            <person name="Desjardin D."/>
            <person name="Finy P."/>
            <person name="Geml J."/>
            <person name="Haridas S."/>
            <person name="Hughes K."/>
            <person name="Justo A."/>
            <person name="Karasinski D."/>
            <person name="Kautmanova I."/>
            <person name="Kiss B."/>
            <person name="Kocsube S."/>
            <person name="Kotiranta H."/>
            <person name="LaButti K.M."/>
            <person name="Lechner B.E."/>
            <person name="Liimatainen K."/>
            <person name="Lipzen A."/>
            <person name="Lukacs Z."/>
            <person name="Mihaltcheva S."/>
            <person name="Morgado L.N."/>
            <person name="Niskanen T."/>
            <person name="Noordeloos M.E."/>
            <person name="Ohm R.A."/>
            <person name="Ortiz-Santana B."/>
            <person name="Ovrebo C."/>
            <person name="Racz N."/>
            <person name="Riley R."/>
            <person name="Savchenko A."/>
            <person name="Shiryaev A."/>
            <person name="Soop K."/>
            <person name="Spirin V."/>
            <person name="Szebenyi C."/>
            <person name="Tomsovsky M."/>
            <person name="Tulloss R.E."/>
            <person name="Uehling J."/>
            <person name="Grigoriev I.V."/>
            <person name="Vagvolgyi C."/>
            <person name="Papp T."/>
            <person name="Martin F.M."/>
            <person name="Miettinen O."/>
            <person name="Hibbett D.S."/>
            <person name="Nagy L.G."/>
        </authorList>
    </citation>
    <scope>NUCLEOTIDE SEQUENCE [LARGE SCALE GENOMIC DNA]</scope>
    <source>
        <strain evidence="2 3">FP101781</strain>
    </source>
</reference>
<evidence type="ECO:0000256" key="1">
    <source>
        <dbReference type="SAM" id="MobiDB-lite"/>
    </source>
</evidence>
<accession>A0A4Y7SY24</accession>
<feature type="compositionally biased region" description="Polar residues" evidence="1">
    <location>
        <begin position="7"/>
        <end position="16"/>
    </location>
</feature>